<evidence type="ECO:0000256" key="8">
    <source>
        <dbReference type="RuleBase" id="RU003560"/>
    </source>
</evidence>
<dbReference type="GO" id="GO:0030170">
    <property type="term" value="F:pyridoxal phosphate binding"/>
    <property type="evidence" value="ECO:0007669"/>
    <property type="project" value="InterPro"/>
</dbReference>
<protein>
    <recommendedName>
        <fullName evidence="4">glutamate-1-semialdehyde 2,1-aminomutase</fullName>
        <ecNumber evidence="4">5.4.3.8</ecNumber>
    </recommendedName>
</protein>
<dbReference type="EMBL" id="MFKF01000275">
    <property type="protein sequence ID" value="OGG47073.1"/>
    <property type="molecule type" value="Genomic_DNA"/>
</dbReference>
<sequence length="427" mass="46252">MSTERLRDLLNRANRALVGGSLGMFHLPDDLALVFSHGAGSRVFDVAGRAYIDYVLGSGPLILGHAHPAVVAAIQKQVALGSTFYTLNEPAILLAEKLIEAIPCAETVRFVATGSEADHYAVRIARAFTGRNKVLKFEGGWHGGNDVGQMSASPAQPGGYPTPQPDSDGIPERITADYLVAPFNDPETASGLIERHHADLAAVIVEPLQRMIRPRPGFLEGLREVTRRCGVVLIFDEIVTGFRLAWGGAQERYGVAPDLATFGKTISGGTPLAAICGKREIMEVANPRRKGEGPYTFVSGTFNGNPLSAAAGLATLAELQKPGVYARLHEIGDRFKKEVEAIARRRGLPVRVEGDGPVRQVMFTDRETLSWKDVVASDNPRARQLGHELLRRGLFVTPGGKTYLSAVHTDDDLAQTFEAYEEAFKYV</sequence>
<keyword evidence="5 8" id="KW-0663">Pyridoxal phosphate</keyword>
<feature type="region of interest" description="Disordered" evidence="9">
    <location>
        <begin position="145"/>
        <end position="168"/>
    </location>
</feature>
<dbReference type="PANTHER" id="PTHR43713">
    <property type="entry name" value="GLUTAMATE-1-SEMIALDEHYDE 2,1-AMINOMUTASE"/>
    <property type="match status" value="1"/>
</dbReference>
<dbReference type="EC" id="5.4.3.8" evidence="4"/>
<keyword evidence="6" id="KW-0413">Isomerase</keyword>
<dbReference type="AlphaFoldDB" id="A0A1F6CD36"/>
<dbReference type="FunFam" id="3.40.640.10:FF:000021">
    <property type="entry name" value="Glutamate-1-semialdehyde 2,1-aminomutase"/>
    <property type="match status" value="1"/>
</dbReference>
<evidence type="ECO:0000256" key="3">
    <source>
        <dbReference type="ARBA" id="ARBA00008981"/>
    </source>
</evidence>
<evidence type="ECO:0000256" key="1">
    <source>
        <dbReference type="ARBA" id="ARBA00001933"/>
    </source>
</evidence>
<dbReference type="PROSITE" id="PS00600">
    <property type="entry name" value="AA_TRANSFER_CLASS_3"/>
    <property type="match status" value="1"/>
</dbReference>
<dbReference type="CDD" id="cd00610">
    <property type="entry name" value="OAT_like"/>
    <property type="match status" value="1"/>
</dbReference>
<keyword evidence="7" id="KW-0627">Porphyrin biosynthesis</keyword>
<dbReference type="InterPro" id="IPR005814">
    <property type="entry name" value="Aminotrans_3"/>
</dbReference>
<dbReference type="InterPro" id="IPR015421">
    <property type="entry name" value="PyrdxlP-dep_Trfase_major"/>
</dbReference>
<dbReference type="GO" id="GO:0042286">
    <property type="term" value="F:glutamate-1-semialdehyde 2,1-aminomutase activity"/>
    <property type="evidence" value="ECO:0007669"/>
    <property type="project" value="UniProtKB-EC"/>
</dbReference>
<dbReference type="InterPro" id="IPR015424">
    <property type="entry name" value="PyrdxlP-dep_Trfase"/>
</dbReference>
<evidence type="ECO:0000256" key="5">
    <source>
        <dbReference type="ARBA" id="ARBA00022898"/>
    </source>
</evidence>
<evidence type="ECO:0000256" key="9">
    <source>
        <dbReference type="SAM" id="MobiDB-lite"/>
    </source>
</evidence>
<accession>A0A1F6CD36</accession>
<dbReference type="InterPro" id="IPR015422">
    <property type="entry name" value="PyrdxlP-dep_Trfase_small"/>
</dbReference>
<dbReference type="InterPro" id="IPR049704">
    <property type="entry name" value="Aminotrans_3_PPA_site"/>
</dbReference>
<dbReference type="SUPFAM" id="SSF53383">
    <property type="entry name" value="PLP-dependent transferases"/>
    <property type="match status" value="1"/>
</dbReference>
<dbReference type="Pfam" id="PF00202">
    <property type="entry name" value="Aminotran_3"/>
    <property type="match status" value="1"/>
</dbReference>
<comment type="similarity">
    <text evidence="3">Belongs to the class-III pyridoxal-phosphate-dependent aminotransferase family. HemL subfamily.</text>
</comment>
<organism evidence="10 11">
    <name type="scientific">Handelsmanbacteria sp. (strain RIFCSPLOWO2_12_FULL_64_10)</name>
    <dbReference type="NCBI Taxonomy" id="1817868"/>
    <lineage>
        <taxon>Bacteria</taxon>
        <taxon>Candidatus Handelsmaniibacteriota</taxon>
    </lineage>
</organism>
<evidence type="ECO:0000256" key="2">
    <source>
        <dbReference type="ARBA" id="ARBA00004819"/>
    </source>
</evidence>
<reference evidence="10 11" key="1">
    <citation type="journal article" date="2016" name="Nat. Commun.">
        <title>Thousands of microbial genomes shed light on interconnected biogeochemical processes in an aquifer system.</title>
        <authorList>
            <person name="Anantharaman K."/>
            <person name="Brown C.T."/>
            <person name="Hug L.A."/>
            <person name="Sharon I."/>
            <person name="Castelle C.J."/>
            <person name="Probst A.J."/>
            <person name="Thomas B.C."/>
            <person name="Singh A."/>
            <person name="Wilkins M.J."/>
            <person name="Karaoz U."/>
            <person name="Brodie E.L."/>
            <person name="Williams K.H."/>
            <person name="Hubbard S.S."/>
            <person name="Banfield J.F."/>
        </authorList>
    </citation>
    <scope>NUCLEOTIDE SEQUENCE [LARGE SCALE GENOMIC DNA]</scope>
    <source>
        <strain evidence="11">RIFCSPLOWO2_12_FULL_64_10</strain>
    </source>
</reference>
<dbReference type="Gene3D" id="3.90.1150.10">
    <property type="entry name" value="Aspartate Aminotransferase, domain 1"/>
    <property type="match status" value="1"/>
</dbReference>
<evidence type="ECO:0000256" key="7">
    <source>
        <dbReference type="ARBA" id="ARBA00023244"/>
    </source>
</evidence>
<evidence type="ECO:0000256" key="4">
    <source>
        <dbReference type="ARBA" id="ARBA00012143"/>
    </source>
</evidence>
<gene>
    <name evidence="10" type="ORF">A3F84_13945</name>
</gene>
<dbReference type="Proteomes" id="UP000178606">
    <property type="component" value="Unassembled WGS sequence"/>
</dbReference>
<comment type="pathway">
    <text evidence="2">Porphyrin-containing compound metabolism; protoporphyrin-IX biosynthesis; 5-aminolevulinate from L-glutamyl-tRNA(Glu): step 2/2.</text>
</comment>
<evidence type="ECO:0000256" key="6">
    <source>
        <dbReference type="ARBA" id="ARBA00023235"/>
    </source>
</evidence>
<name>A0A1F6CD36_HANXR</name>
<evidence type="ECO:0000313" key="11">
    <source>
        <dbReference type="Proteomes" id="UP000178606"/>
    </source>
</evidence>
<dbReference type="GO" id="GO:0008483">
    <property type="term" value="F:transaminase activity"/>
    <property type="evidence" value="ECO:0007669"/>
    <property type="project" value="InterPro"/>
</dbReference>
<evidence type="ECO:0000313" key="10">
    <source>
        <dbReference type="EMBL" id="OGG47073.1"/>
    </source>
</evidence>
<dbReference type="Gene3D" id="3.40.640.10">
    <property type="entry name" value="Type I PLP-dependent aspartate aminotransferase-like (Major domain)"/>
    <property type="match status" value="1"/>
</dbReference>
<dbReference type="PANTHER" id="PTHR43713:SF3">
    <property type="entry name" value="GLUTAMATE-1-SEMIALDEHYDE 2,1-AMINOMUTASE 1, CHLOROPLASTIC-RELATED"/>
    <property type="match status" value="1"/>
</dbReference>
<proteinExistence type="inferred from homology"/>
<dbReference type="GO" id="GO:0006779">
    <property type="term" value="P:porphyrin-containing compound biosynthetic process"/>
    <property type="evidence" value="ECO:0007669"/>
    <property type="project" value="UniProtKB-KW"/>
</dbReference>
<comment type="cofactor">
    <cofactor evidence="1">
        <name>pyridoxal 5'-phosphate</name>
        <dbReference type="ChEBI" id="CHEBI:597326"/>
    </cofactor>
</comment>
<comment type="caution">
    <text evidence="10">The sequence shown here is derived from an EMBL/GenBank/DDBJ whole genome shotgun (WGS) entry which is preliminary data.</text>
</comment>